<dbReference type="EMBL" id="JRKL02001866">
    <property type="protein sequence ID" value="KAF3961619.1"/>
    <property type="molecule type" value="Genomic_DNA"/>
</dbReference>
<feature type="transmembrane region" description="Helical" evidence="10">
    <location>
        <begin position="232"/>
        <end position="257"/>
    </location>
</feature>
<dbReference type="InterPro" id="IPR057290">
    <property type="entry name" value="CHX17_C"/>
</dbReference>
<gene>
    <name evidence="14" type="ORF">CMV_013781</name>
</gene>
<feature type="domain" description="Cation/H+ exchanger transmembrane" evidence="11">
    <location>
        <begin position="50"/>
        <end position="433"/>
    </location>
</feature>
<dbReference type="GO" id="GO:0016020">
    <property type="term" value="C:membrane"/>
    <property type="evidence" value="ECO:0007669"/>
    <property type="project" value="UniProtKB-SubCell"/>
</dbReference>
<dbReference type="OrthoDB" id="1938353at2759"/>
<dbReference type="InterPro" id="IPR057291">
    <property type="entry name" value="CHX17_2nd"/>
</dbReference>
<evidence type="ECO:0000256" key="6">
    <source>
        <dbReference type="ARBA" id="ARBA00022989"/>
    </source>
</evidence>
<dbReference type="GO" id="GO:0015297">
    <property type="term" value="F:antiporter activity"/>
    <property type="evidence" value="ECO:0007669"/>
    <property type="project" value="InterPro"/>
</dbReference>
<dbReference type="Proteomes" id="UP000737018">
    <property type="component" value="Unassembled WGS sequence"/>
</dbReference>
<dbReference type="PANTHER" id="PTHR32468:SF165">
    <property type="entry name" value="CATION_H(+) ANTIPORTER 3-LIKE"/>
    <property type="match status" value="1"/>
</dbReference>
<dbReference type="GO" id="GO:0006885">
    <property type="term" value="P:regulation of pH"/>
    <property type="evidence" value="ECO:0007669"/>
    <property type="project" value="TreeGrafter"/>
</dbReference>
<keyword evidence="6 10" id="KW-1133">Transmembrane helix</keyword>
<dbReference type="AlphaFoldDB" id="A0A8J4VUJ6"/>
<keyword evidence="7" id="KW-0406">Ion transport</keyword>
<feature type="transmembrane region" description="Helical" evidence="10">
    <location>
        <begin position="130"/>
        <end position="152"/>
    </location>
</feature>
<dbReference type="InterPro" id="IPR038770">
    <property type="entry name" value="Na+/solute_symporter_sf"/>
</dbReference>
<dbReference type="Pfam" id="PF00999">
    <property type="entry name" value="Na_H_Exchanger"/>
    <property type="match status" value="1"/>
</dbReference>
<evidence type="ECO:0000256" key="4">
    <source>
        <dbReference type="ARBA" id="ARBA00022692"/>
    </source>
</evidence>
<evidence type="ECO:0000256" key="1">
    <source>
        <dbReference type="ARBA" id="ARBA00004141"/>
    </source>
</evidence>
<dbReference type="GO" id="GO:0012505">
    <property type="term" value="C:endomembrane system"/>
    <property type="evidence" value="ECO:0007669"/>
    <property type="project" value="TreeGrafter"/>
</dbReference>
<keyword evidence="15" id="KW-1185">Reference proteome</keyword>
<feature type="transmembrane region" description="Helical" evidence="10">
    <location>
        <begin position="198"/>
        <end position="220"/>
    </location>
</feature>
<dbReference type="GO" id="GO:0006813">
    <property type="term" value="P:potassium ion transport"/>
    <property type="evidence" value="ECO:0007669"/>
    <property type="project" value="UniProtKB-KW"/>
</dbReference>
<comment type="caution">
    <text evidence="14">The sequence shown here is derived from an EMBL/GenBank/DDBJ whole genome shotgun (WGS) entry which is preliminary data.</text>
</comment>
<evidence type="ECO:0000259" key="11">
    <source>
        <dbReference type="Pfam" id="PF00999"/>
    </source>
</evidence>
<evidence type="ECO:0000256" key="10">
    <source>
        <dbReference type="SAM" id="Phobius"/>
    </source>
</evidence>
<proteinExistence type="inferred from homology"/>
<dbReference type="Pfam" id="PF23259">
    <property type="entry name" value="CHX17_C"/>
    <property type="match status" value="1"/>
</dbReference>
<protein>
    <recommendedName>
        <fullName evidence="16">Cation/H+ exchanger domain-containing protein</fullName>
    </recommendedName>
</protein>
<keyword evidence="3" id="KW-0633">Potassium transport</keyword>
<evidence type="ECO:0000256" key="7">
    <source>
        <dbReference type="ARBA" id="ARBA00023065"/>
    </source>
</evidence>
<feature type="transmembrane region" description="Helical" evidence="10">
    <location>
        <begin position="98"/>
        <end position="118"/>
    </location>
</feature>
<feature type="domain" description="Cation/H(+) antiporter central" evidence="12">
    <location>
        <begin position="487"/>
        <end position="613"/>
    </location>
</feature>
<evidence type="ECO:0000259" key="13">
    <source>
        <dbReference type="Pfam" id="PF23259"/>
    </source>
</evidence>
<evidence type="ECO:0008006" key="16">
    <source>
        <dbReference type="Google" id="ProtNLM"/>
    </source>
</evidence>
<accession>A0A8J4VUJ6</accession>
<feature type="transmembrane region" description="Helical" evidence="10">
    <location>
        <begin position="412"/>
        <end position="431"/>
    </location>
</feature>
<reference evidence="14" key="1">
    <citation type="submission" date="2020-03" db="EMBL/GenBank/DDBJ databases">
        <title>Castanea mollissima Vanexum genome sequencing.</title>
        <authorList>
            <person name="Staton M."/>
        </authorList>
    </citation>
    <scope>NUCLEOTIDE SEQUENCE</scope>
    <source>
        <tissue evidence="14">Leaf</tissue>
    </source>
</reference>
<evidence type="ECO:0000256" key="5">
    <source>
        <dbReference type="ARBA" id="ARBA00022958"/>
    </source>
</evidence>
<name>A0A8J4VUJ6_9ROSI</name>
<evidence type="ECO:0000313" key="15">
    <source>
        <dbReference type="Proteomes" id="UP000737018"/>
    </source>
</evidence>
<keyword evidence="8 10" id="KW-0472">Membrane</keyword>
<keyword evidence="5" id="KW-0630">Potassium</keyword>
<evidence type="ECO:0000256" key="8">
    <source>
        <dbReference type="ARBA" id="ARBA00023136"/>
    </source>
</evidence>
<feature type="domain" description="Cation/H(+) antiporter C-terminal" evidence="13">
    <location>
        <begin position="626"/>
        <end position="774"/>
    </location>
</feature>
<comment type="subcellular location">
    <subcellularLocation>
        <location evidence="1">Membrane</location>
        <topology evidence="1">Multi-pass membrane protein</topology>
    </subcellularLocation>
</comment>
<sequence>MDERIVPKEVCIRLPPAVNSDGAWTNMTAPLTEFSLPLLQTQMVAIFATTQISHLVFRNFGIPKFVSEMIAGIFFGPQILGRIKNYGEFMFPLVSQDLLGTISLLGYTLFLFLSGVKMDMSIIFRTGRRAMYIGAASLISPLILGMIAQNFLSNHWGLNGNERLQLILATTIHSLTPFPVISCLLSELKILNSEIGRLGLSAAVVSDLFSTFLTSIFRLAKVAYDRSTKEAFMDFGIIIVFLLLVVFVARPVMYWMIRQTPEGRPVRDIYIYTIIFAVLCSGLLSNWFNQLIVFGPFIFGLAVPDGPPLGSTLVNKFDCMVSGVLLPVFVTTSMMKVNLSNINFHSNLAVGQAILLVVVIIAKFGGCWVPSYVTKIPKNDAITLSLIMSCKGVVEMADYSFARGNNNLNMEIFSIGMLAVLVTASIVPIMIRRLYDPSRKYAGYQRRNIIDLKPNAELRILACIHRPDHITATIDLLETIRPTRDKPLVVHALHLIELIGRASPIFISHQMQKKTLSNRSYSQDVILALTHFQRNHEAVLINAFTAISPPKLMHEDICTLALDKLTALIVLPFHRKYTINGSVEFDDHTLRTLNSSVIEIAPCSVAILVNRGHMRRSNSTPAGLGSYSVAVIFMGGNDDREALSIAKRMVMDSGIRLTVVHLIPEGEEGITDWEKMLDSEALKELKHKSSTSDGEGYVVYVEERMNGGPQTATKLRELIDNFDLFIVGRRYNVESPLTVGLDEWSEFPELGVMGDMLASTDFNARCSVLVVQQQQMTVVAD</sequence>
<evidence type="ECO:0000256" key="9">
    <source>
        <dbReference type="ARBA" id="ARBA00038341"/>
    </source>
</evidence>
<organism evidence="14 15">
    <name type="scientific">Castanea mollissima</name>
    <name type="common">Chinese chestnut</name>
    <dbReference type="NCBI Taxonomy" id="60419"/>
    <lineage>
        <taxon>Eukaryota</taxon>
        <taxon>Viridiplantae</taxon>
        <taxon>Streptophyta</taxon>
        <taxon>Embryophyta</taxon>
        <taxon>Tracheophyta</taxon>
        <taxon>Spermatophyta</taxon>
        <taxon>Magnoliopsida</taxon>
        <taxon>eudicotyledons</taxon>
        <taxon>Gunneridae</taxon>
        <taxon>Pentapetalae</taxon>
        <taxon>rosids</taxon>
        <taxon>fabids</taxon>
        <taxon>Fagales</taxon>
        <taxon>Fagaceae</taxon>
        <taxon>Castanea</taxon>
    </lineage>
</organism>
<keyword evidence="4 10" id="KW-0812">Transmembrane</keyword>
<evidence type="ECO:0000313" key="14">
    <source>
        <dbReference type="EMBL" id="KAF3961619.1"/>
    </source>
</evidence>
<dbReference type="InterPro" id="IPR050794">
    <property type="entry name" value="CPA2_transporter"/>
</dbReference>
<keyword evidence="2" id="KW-0813">Transport</keyword>
<dbReference type="Gene3D" id="1.20.1530.20">
    <property type="match status" value="1"/>
</dbReference>
<dbReference type="InterPro" id="IPR006153">
    <property type="entry name" value="Cation/H_exchanger_TM"/>
</dbReference>
<comment type="similarity">
    <text evidence="9">Belongs to the monovalent cation:proton antiporter 2 (CPA2) transporter (TC 2.A.37) family. CHX (TC 2.A.37.4) subfamily.</text>
</comment>
<evidence type="ECO:0000256" key="3">
    <source>
        <dbReference type="ARBA" id="ARBA00022538"/>
    </source>
</evidence>
<dbReference type="PANTHER" id="PTHR32468">
    <property type="entry name" value="CATION/H + ANTIPORTER"/>
    <property type="match status" value="1"/>
</dbReference>
<evidence type="ECO:0000256" key="2">
    <source>
        <dbReference type="ARBA" id="ARBA00022448"/>
    </source>
</evidence>
<feature type="transmembrane region" description="Helical" evidence="10">
    <location>
        <begin position="164"/>
        <end position="186"/>
    </location>
</feature>
<dbReference type="GO" id="GO:1902600">
    <property type="term" value="P:proton transmembrane transport"/>
    <property type="evidence" value="ECO:0007669"/>
    <property type="project" value="InterPro"/>
</dbReference>
<evidence type="ECO:0000259" key="12">
    <source>
        <dbReference type="Pfam" id="PF23256"/>
    </source>
</evidence>
<feature type="transmembrane region" description="Helical" evidence="10">
    <location>
        <begin position="342"/>
        <end position="362"/>
    </location>
</feature>
<dbReference type="Pfam" id="PF23256">
    <property type="entry name" value="CHX17_2nd"/>
    <property type="match status" value="1"/>
</dbReference>
<feature type="transmembrane region" description="Helical" evidence="10">
    <location>
        <begin position="269"/>
        <end position="288"/>
    </location>
</feature>